<accession>A0A1S0TQT5</accession>
<evidence type="ECO:0000313" key="2">
    <source>
        <dbReference type="EMBL" id="EFO17900.1"/>
    </source>
</evidence>
<gene>
    <name evidence="2" type="ORF">LOAG_10598</name>
</gene>
<dbReference type="AlphaFoldDB" id="A0A1S0TQT5"/>
<name>A0A1S0TQT5_LOALO</name>
<dbReference type="KEGG" id="loa:LOAG_10598"/>
<reference evidence="2" key="1">
    <citation type="submission" date="2012-04" db="EMBL/GenBank/DDBJ databases">
        <title>The Genome Sequence of Loa loa.</title>
        <authorList>
            <consortium name="The Broad Institute Genome Sequencing Platform"/>
            <consortium name="Broad Institute Genome Sequencing Center for Infectious Disease"/>
            <person name="Nutman T.B."/>
            <person name="Fink D.L."/>
            <person name="Russ C."/>
            <person name="Young S."/>
            <person name="Zeng Q."/>
            <person name="Gargeya S."/>
            <person name="Alvarado L."/>
            <person name="Berlin A."/>
            <person name="Chapman S.B."/>
            <person name="Chen Z."/>
            <person name="Freedman E."/>
            <person name="Gellesch M."/>
            <person name="Goldberg J."/>
            <person name="Griggs A."/>
            <person name="Gujja S."/>
            <person name="Heilman E.R."/>
            <person name="Heiman D."/>
            <person name="Howarth C."/>
            <person name="Mehta T."/>
            <person name="Neiman D."/>
            <person name="Pearson M."/>
            <person name="Roberts A."/>
            <person name="Saif S."/>
            <person name="Shea T."/>
            <person name="Shenoy N."/>
            <person name="Sisk P."/>
            <person name="Stolte C."/>
            <person name="Sykes S."/>
            <person name="White J."/>
            <person name="Yandava C."/>
            <person name="Haas B."/>
            <person name="Henn M.R."/>
            <person name="Nusbaum C."/>
            <person name="Birren B."/>
        </authorList>
    </citation>
    <scope>NUCLEOTIDE SEQUENCE [LARGE SCALE GENOMIC DNA]</scope>
</reference>
<sequence>MHITLHCISIHTTHCTNSSIKAIIDSLLLLAISATHFIDTIFLFHEDRMKWNNIKFPDREMMVVDRKKTWNLQGEKEKEEEKRKTKVELENNTVIRNNKECNNTKYEWKEEDMKRIRRKSENEGKEEGYGKDSRFHFPQF</sequence>
<proteinExistence type="predicted"/>
<dbReference type="CTD" id="9948044"/>
<evidence type="ECO:0000256" key="1">
    <source>
        <dbReference type="SAM" id="MobiDB-lite"/>
    </source>
</evidence>
<protein>
    <submittedName>
        <fullName evidence="2">Uncharacterized protein</fullName>
    </submittedName>
</protein>
<dbReference type="InParanoid" id="A0A1S0TQT5"/>
<dbReference type="RefSeq" id="XP_003146170.1">
    <property type="nucleotide sequence ID" value="XM_003146122.1"/>
</dbReference>
<feature type="region of interest" description="Disordered" evidence="1">
    <location>
        <begin position="112"/>
        <end position="140"/>
    </location>
</feature>
<organism evidence="2">
    <name type="scientific">Loa loa</name>
    <name type="common">Eye worm</name>
    <name type="synonym">Filaria loa</name>
    <dbReference type="NCBI Taxonomy" id="7209"/>
    <lineage>
        <taxon>Eukaryota</taxon>
        <taxon>Metazoa</taxon>
        <taxon>Ecdysozoa</taxon>
        <taxon>Nematoda</taxon>
        <taxon>Chromadorea</taxon>
        <taxon>Rhabditida</taxon>
        <taxon>Spirurina</taxon>
        <taxon>Spiruromorpha</taxon>
        <taxon>Filarioidea</taxon>
        <taxon>Onchocercidae</taxon>
        <taxon>Loa</taxon>
    </lineage>
</organism>
<dbReference type="EMBL" id="JH712210">
    <property type="protein sequence ID" value="EFO17900.1"/>
    <property type="molecule type" value="Genomic_DNA"/>
</dbReference>
<dbReference type="GeneID" id="9948044"/>